<keyword evidence="7 8" id="KW-0472">Membrane</keyword>
<dbReference type="GO" id="GO:0005886">
    <property type="term" value="C:plasma membrane"/>
    <property type="evidence" value="ECO:0007669"/>
    <property type="project" value="UniProtKB-SubCell"/>
</dbReference>
<comment type="subunit">
    <text evidence="3 8">Homodimer and heterodimers.</text>
</comment>
<gene>
    <name evidence="10" type="ORF">Scep_020912</name>
</gene>
<keyword evidence="6 8" id="KW-1133">Transmembrane helix</keyword>
<evidence type="ECO:0000256" key="4">
    <source>
        <dbReference type="ARBA" id="ARBA00022475"/>
    </source>
</evidence>
<comment type="subcellular location">
    <subcellularLocation>
        <location evidence="1 8">Cell membrane</location>
        <topology evidence="1 8">Multi-pass membrane protein</topology>
    </subcellularLocation>
</comment>
<dbReference type="EMBL" id="JBBNAG010000009">
    <property type="protein sequence ID" value="KAK9104068.1"/>
    <property type="molecule type" value="Genomic_DNA"/>
</dbReference>
<evidence type="ECO:0000256" key="5">
    <source>
        <dbReference type="ARBA" id="ARBA00022692"/>
    </source>
</evidence>
<dbReference type="InterPro" id="IPR006702">
    <property type="entry name" value="CASP_dom"/>
</dbReference>
<name>A0AAP0HWD3_9MAGN</name>
<dbReference type="AlphaFoldDB" id="A0AAP0HWD3"/>
<feature type="transmembrane region" description="Helical" evidence="8">
    <location>
        <begin position="150"/>
        <end position="171"/>
    </location>
</feature>
<keyword evidence="11" id="KW-1185">Reference proteome</keyword>
<dbReference type="InterPro" id="IPR044173">
    <property type="entry name" value="CASPL"/>
</dbReference>
<keyword evidence="5 8" id="KW-0812">Transmembrane</keyword>
<dbReference type="PANTHER" id="PTHR36488">
    <property type="entry name" value="CASP-LIKE PROTEIN 1U1"/>
    <property type="match status" value="1"/>
</dbReference>
<feature type="domain" description="Casparian strip membrane protein" evidence="9">
    <location>
        <begin position="23"/>
        <end position="160"/>
    </location>
</feature>
<dbReference type="Pfam" id="PF04535">
    <property type="entry name" value="CASP_dom"/>
    <property type="match status" value="1"/>
</dbReference>
<accession>A0AAP0HWD3</accession>
<dbReference type="InterPro" id="IPR006459">
    <property type="entry name" value="CASP/CASPL"/>
</dbReference>
<evidence type="ECO:0000256" key="3">
    <source>
        <dbReference type="ARBA" id="ARBA00011489"/>
    </source>
</evidence>
<feature type="transmembrane region" description="Helical" evidence="8">
    <location>
        <begin position="20"/>
        <end position="43"/>
    </location>
</feature>
<evidence type="ECO:0000313" key="11">
    <source>
        <dbReference type="Proteomes" id="UP001419268"/>
    </source>
</evidence>
<evidence type="ECO:0000256" key="1">
    <source>
        <dbReference type="ARBA" id="ARBA00004651"/>
    </source>
</evidence>
<evidence type="ECO:0000256" key="8">
    <source>
        <dbReference type="RuleBase" id="RU361233"/>
    </source>
</evidence>
<comment type="caution">
    <text evidence="10">The sequence shown here is derived from an EMBL/GenBank/DDBJ whole genome shotgun (WGS) entry which is preliminary data.</text>
</comment>
<sequence>MEISQSKSDQNFPYTSRLLFFAFQILCRILGIAFTLASFVLMVKNKQTMQVFGITFMATYKYSTAFRFFVAVDAVACLLGLLALIFVFLPVQGTVKFIFQFILDLMVTLGMVAGCSAAVAYGWIGKYGNTYTAWAAICNSFGAFCDGAQISIGMAAAGSLLFLISMLYSVINSRKISEDKVRDERQIGNADIEARGVE</sequence>
<reference evidence="10 11" key="1">
    <citation type="submission" date="2024-01" db="EMBL/GenBank/DDBJ databases">
        <title>Genome assemblies of Stephania.</title>
        <authorList>
            <person name="Yang L."/>
        </authorList>
    </citation>
    <scope>NUCLEOTIDE SEQUENCE [LARGE SCALE GENOMIC DNA]</scope>
    <source>
        <strain evidence="10">JXDWG</strain>
        <tissue evidence="10">Leaf</tissue>
    </source>
</reference>
<dbReference type="Proteomes" id="UP001419268">
    <property type="component" value="Unassembled WGS sequence"/>
</dbReference>
<feature type="transmembrane region" description="Helical" evidence="8">
    <location>
        <begin position="64"/>
        <end position="91"/>
    </location>
</feature>
<dbReference type="NCBIfam" id="TIGR01569">
    <property type="entry name" value="A_tha_TIGR01569"/>
    <property type="match status" value="1"/>
</dbReference>
<evidence type="ECO:0000256" key="2">
    <source>
        <dbReference type="ARBA" id="ARBA00007651"/>
    </source>
</evidence>
<protein>
    <recommendedName>
        <fullName evidence="8">CASP-like protein</fullName>
    </recommendedName>
</protein>
<feature type="transmembrane region" description="Helical" evidence="8">
    <location>
        <begin position="97"/>
        <end position="121"/>
    </location>
</feature>
<dbReference type="PANTHER" id="PTHR36488:SF8">
    <property type="entry name" value="CASP-LIKE PROTEIN 1U1"/>
    <property type="match status" value="1"/>
</dbReference>
<evidence type="ECO:0000313" key="10">
    <source>
        <dbReference type="EMBL" id="KAK9104068.1"/>
    </source>
</evidence>
<evidence type="ECO:0000256" key="6">
    <source>
        <dbReference type="ARBA" id="ARBA00022989"/>
    </source>
</evidence>
<keyword evidence="4 8" id="KW-1003">Cell membrane</keyword>
<comment type="similarity">
    <text evidence="2 8">Belongs to the Casparian strip membrane proteins (CASP) family.</text>
</comment>
<evidence type="ECO:0000256" key="7">
    <source>
        <dbReference type="ARBA" id="ARBA00023136"/>
    </source>
</evidence>
<proteinExistence type="inferred from homology"/>
<evidence type="ECO:0000259" key="9">
    <source>
        <dbReference type="Pfam" id="PF04535"/>
    </source>
</evidence>
<organism evidence="10 11">
    <name type="scientific">Stephania cephalantha</name>
    <dbReference type="NCBI Taxonomy" id="152367"/>
    <lineage>
        <taxon>Eukaryota</taxon>
        <taxon>Viridiplantae</taxon>
        <taxon>Streptophyta</taxon>
        <taxon>Embryophyta</taxon>
        <taxon>Tracheophyta</taxon>
        <taxon>Spermatophyta</taxon>
        <taxon>Magnoliopsida</taxon>
        <taxon>Ranunculales</taxon>
        <taxon>Menispermaceae</taxon>
        <taxon>Menispermoideae</taxon>
        <taxon>Cissampelideae</taxon>
        <taxon>Stephania</taxon>
    </lineage>
</organism>